<organism evidence="2">
    <name type="scientific">Solanum chilense</name>
    <name type="common">Tomato</name>
    <name type="synonym">Lycopersicon chilense</name>
    <dbReference type="NCBI Taxonomy" id="4083"/>
    <lineage>
        <taxon>Eukaryota</taxon>
        <taxon>Viridiplantae</taxon>
        <taxon>Streptophyta</taxon>
        <taxon>Embryophyta</taxon>
        <taxon>Tracheophyta</taxon>
        <taxon>Spermatophyta</taxon>
        <taxon>Magnoliopsida</taxon>
        <taxon>eudicotyledons</taxon>
        <taxon>Gunneridae</taxon>
        <taxon>Pentapetalae</taxon>
        <taxon>asterids</taxon>
        <taxon>lamiids</taxon>
        <taxon>Solanales</taxon>
        <taxon>Solanaceae</taxon>
        <taxon>Solanoideae</taxon>
        <taxon>Solaneae</taxon>
        <taxon>Solanum</taxon>
        <taxon>Solanum subgen. Lycopersicon</taxon>
    </lineage>
</organism>
<dbReference type="EMBL" id="RXGB01007412">
    <property type="protein sequence ID" value="TMW85487.1"/>
    <property type="molecule type" value="Genomic_DNA"/>
</dbReference>
<sequence length="1638" mass="176367">MPGNEVKDRVHNFFAQDSMSQEHHSPVVDGNLPALSNNLGVGSQRQTGGLSSNSYNLQISDTTRGNSSYPFNGQRGLDSAQSTQWAEFARGQQPNSNGIMYGNQYYQTRQDESSFSAVNTGSNQCNLASGGSFFHELQRGAGLQQQARGLVRSEPSGSPVSLDLFGGQQMNGQQSNMLLSLQQQQSRLNEMQQLQQQAMFMKMQELQRQQQVDAGPQNLVNQVPPVPKVASSNHSPASINGTSYSGAVNFALATEVGNTNWLQHGSPVLQGSANGFNPTNYEQAQHLMGLIPQNIDQSLYGIPVANSRGSLSQLPLVGTKKPTVQPMPTFTGSFPANECAELSGQVSGQVGTSIHRQTLQGESFFGHTVSALSNAVNAENLQQANNVQEGSAFQDFCSRLDVTIHTETSQEKVATQASSPRNEVGLDPTEERILFGSDSSIWGSFSKSPNRNEEGVNLFDSAGLLTGSPSIQAGTWSALMQSAVAETSSSDIGLQEECSGLNFHSAEIPSGNQNLMYNSGTHKSSSAENKLPLAPSLNSFSVRSSDSIIMNNGFHNVQGHRFPYEQGQNLQANSQRPVQSSHGGSKWSDFGPLQTSVAESSQILSNTSHPLDTEMISGRGSRSLTPELGGARQPWMKSASLGVLGSAVPSGGAAFSMLSENLSKRLQDKNQMKCIQDKVFHGGMTLKSSSHSNSAVDMEHVGSSMASPRGNSEVFSSYHSATAPNSSTMKCSSPCVDGNEFTVHEVENSDKKDNSKFQYHPLGNSSNLDDDADPSRSMEQSTHSQSIMQHNPQHGQSKVFGQVPHSLAELEKGQLSDVLMDDKGSSEVHCQSSFLGGGSNIPGPLNRSLDSHSPNKAAESSPNMLQLIQKVDQSRECGSGAELGHSEKKASSRMPEAAENSDESVGHHLRSQSASSQGYGLQLGPPSRRASVRNHSLTSQRPIQAFRSSHYSHATVDTGERNQGPMHPPHQAQSVLSPSDPSQEGLKNIGFGIAGSTNNVTSMYAMPGNLSPAFDSHSGFPSRGGQLKIPNVARTTAQLPTNQSLSVSFDKHASSHTEKGDSCRGSANGQSVEASLLAGADKLQDKPILSAGKSQLSNTNRTVESIFTNQVTSQEPVSVSQALVSGIGQQGTYSKMSSGIWGTFPPPQQAFGSQYSKDSSHIFQSHQMNIVESSLSAPGRQSDQYLNRGNFASQIGTSSVNSLVSSEGEEQRPKESHSQQISVTNVDHIQKMNDSQGREPFIKYILEGSAANAASMQRDIEAFGRTLKPNLSNQNYSLLNQVQAIKHVEVDPSSRDFKRMKVADSSKGAPQVSSGDTEMLGVSVPEDLQRSISSQQGRKMSPHDVLAVHQVDSQSSGHSNDTNSVTLEQTQNGSQLEPSWLNQCRTLKNGQMLHTYDARRAAAMKTVEQPLTLGKSSSSLHALNSMVQIMPATSERSTIGNIEPNSVPSSAAIDHCSSPTLPVNVDHQHLISKPMKRKRATSENTPWHKEVLADSRSSQTISLAEREWARAANRLTEKVIEGIGFNEEGAPGVKAKRRAILTTQLMQQLLPSPPAAILSAEANSEYESVGYSISRSSLGDACSMLSCSNADRNMHCDDKELLPKGCITSQRINKHDFAKTLEELQGRARRLESDFMRK</sequence>
<feature type="compositionally biased region" description="Polar residues" evidence="1">
    <location>
        <begin position="971"/>
        <end position="982"/>
    </location>
</feature>
<gene>
    <name evidence="2" type="ORF">EJD97_023070</name>
</gene>
<evidence type="ECO:0000256" key="1">
    <source>
        <dbReference type="SAM" id="MobiDB-lite"/>
    </source>
</evidence>
<dbReference type="PANTHER" id="PTHR31267">
    <property type="entry name" value="DENTIN SIALOPHOSPHOPROTEIN-LIKE PROTEIN"/>
    <property type="match status" value="1"/>
</dbReference>
<reference evidence="2" key="1">
    <citation type="submission" date="2019-05" db="EMBL/GenBank/DDBJ databases">
        <title>The de novo reference genome and transcriptome assemblies of the wild tomato species Solanum chilense.</title>
        <authorList>
            <person name="Stam R."/>
            <person name="Nosenko T."/>
            <person name="Hoerger A.C."/>
            <person name="Stephan W."/>
            <person name="Seidel M.A."/>
            <person name="Kuhn J.M.M."/>
            <person name="Haberer G."/>
            <person name="Tellier A."/>
        </authorList>
    </citation>
    <scope>NUCLEOTIDE SEQUENCE</scope>
    <source>
        <tissue evidence="2">Mature leaves</tissue>
    </source>
</reference>
<feature type="region of interest" description="Disordered" evidence="1">
    <location>
        <begin position="878"/>
        <end position="982"/>
    </location>
</feature>
<name>A0A6N2ASN4_SOLCI</name>
<feature type="region of interest" description="Disordered" evidence="1">
    <location>
        <begin position="1048"/>
        <end position="1068"/>
    </location>
</feature>
<feature type="region of interest" description="Disordered" evidence="1">
    <location>
        <begin position="746"/>
        <end position="798"/>
    </location>
</feature>
<dbReference type="PANTHER" id="PTHR31267:SF8">
    <property type="match status" value="1"/>
</dbReference>
<feature type="region of interest" description="Disordered" evidence="1">
    <location>
        <begin position="1302"/>
        <end position="1322"/>
    </location>
</feature>
<feature type="compositionally biased region" description="Basic and acidic residues" evidence="1">
    <location>
        <begin position="746"/>
        <end position="755"/>
    </location>
</feature>
<evidence type="ECO:0000313" key="2">
    <source>
        <dbReference type="EMBL" id="TMW85487.1"/>
    </source>
</evidence>
<feature type="region of interest" description="Disordered" evidence="1">
    <location>
        <begin position="821"/>
        <end position="861"/>
    </location>
</feature>
<feature type="region of interest" description="Disordered" evidence="1">
    <location>
        <begin position="1199"/>
        <end position="1221"/>
    </location>
</feature>
<proteinExistence type="predicted"/>
<feature type="compositionally biased region" description="Polar residues" evidence="1">
    <location>
        <begin position="933"/>
        <end position="952"/>
    </location>
</feature>
<feature type="compositionally biased region" description="Basic and acidic residues" evidence="1">
    <location>
        <begin position="1049"/>
        <end position="1062"/>
    </location>
</feature>
<accession>A0A6N2ASN4</accession>
<comment type="caution">
    <text evidence="2">The sequence shown here is derived from an EMBL/GenBank/DDBJ whole genome shotgun (WGS) entry which is preliminary data.</text>
</comment>
<feature type="compositionally biased region" description="Polar residues" evidence="1">
    <location>
        <begin position="851"/>
        <end position="861"/>
    </location>
</feature>
<feature type="compositionally biased region" description="Polar residues" evidence="1">
    <location>
        <begin position="777"/>
        <end position="796"/>
    </location>
</feature>
<protein>
    <submittedName>
        <fullName evidence="2">Uncharacterized protein</fullName>
    </submittedName>
</protein>